<feature type="transmembrane region" description="Helical" evidence="1">
    <location>
        <begin position="173"/>
        <end position="190"/>
    </location>
</feature>
<dbReference type="InterPro" id="IPR017850">
    <property type="entry name" value="Alkaline_phosphatase_core_sf"/>
</dbReference>
<dbReference type="PANTHER" id="PTHR43751">
    <property type="entry name" value="SULFATASE"/>
    <property type="match status" value="1"/>
</dbReference>
<evidence type="ECO:0000313" key="3">
    <source>
        <dbReference type="EMBL" id="OIR25702.1"/>
    </source>
</evidence>
<keyword evidence="1" id="KW-0472">Membrane</keyword>
<proteinExistence type="predicted"/>
<keyword evidence="1" id="KW-0812">Transmembrane</keyword>
<dbReference type="AlphaFoldDB" id="A0A1J5UA23"/>
<name>A0A1J5UA23_9GAMM</name>
<dbReference type="OrthoDB" id="9803751at2"/>
<dbReference type="EMBL" id="MIQH01000025">
    <property type="protein sequence ID" value="OIR25702.1"/>
    <property type="molecule type" value="Genomic_DNA"/>
</dbReference>
<reference evidence="4" key="1">
    <citation type="submission" date="2016-09" db="EMBL/GenBank/DDBJ databases">
        <title>Genome Sequence of Bathymodiolus thermophilus sulfur-oxidizing gill endosymbiont.</title>
        <authorList>
            <person name="Ponnudurai R."/>
            <person name="Kleiner M."/>
            <person name="Sayavedra L."/>
            <person name="Thuermer A."/>
            <person name="Felbeck H."/>
            <person name="Schlueter R."/>
            <person name="Schweder T."/>
            <person name="Markert S."/>
        </authorList>
    </citation>
    <scope>NUCLEOTIDE SEQUENCE [LARGE SCALE GENOMIC DNA]</scope>
    <source>
        <strain evidence="4">BAT/CrabSpa'14</strain>
    </source>
</reference>
<accession>A0A1J5UA23</accession>
<sequence>MSLFTNFEAVLGMMGALLLIYFNLLLLCLANKTFKYYGVHIARFLTFSDWVFLFLLSILLAYAVVADNLVVKGLVFAITTAGAFALFVDALLFRLYSIELEPSSIKEFFVDRKIFIAQGKTQINLIIFNRISALLVTWLWFIVSLLFDQNIIWATTGFLAQSLFIIAKSRYKISVVLLGVVLLYPLYFVIDFFIEISYLYGVYIAVTLPILGFVLKLKYQHTEFFQNSNSFEHIIGANSMAIDDSVTFKPSDKLLLDVPINDTHSSSSFGLCKDANVLIISVESLGKKYIDYYNGPARFSIFDKLAKQGIVSKNHYCISANTDNALFHWYQGSRKNPYASLTKLSRYDTWFLTSQNIDSFGMKQLLSTSGFKNILDNKFIGAIKSQSTNNHWGGSDQVITQQGLDWFLEHRDQSSPFFMHILNAQTHVNYQVSNTKKYNRFSSGSYGRYLNAVEEGAEWVENIFEKLSNNGLLENTVVVLCGDHGQSFGEFGYKVHSNAIIAEQILTPLVISHPKIKPKSVDISSHFDILPTIFDLLGVTDVCNAYGRSLLSDKAFSPIPLYTKTHRGSMPSSFGYVDMDKKILIDMIYKKISHLNHDDMPTRNLSAKDKQYYLNLAYRMLSNR</sequence>
<feature type="transmembrane region" description="Helical" evidence="1">
    <location>
        <begin position="196"/>
        <end position="215"/>
    </location>
</feature>
<feature type="transmembrane region" description="Helical" evidence="1">
    <location>
        <begin position="74"/>
        <end position="96"/>
    </location>
</feature>
<feature type="transmembrane region" description="Helical" evidence="1">
    <location>
        <begin position="41"/>
        <end position="62"/>
    </location>
</feature>
<keyword evidence="1" id="KW-1133">Transmembrane helix</keyword>
<dbReference type="PANTHER" id="PTHR43751:SF3">
    <property type="entry name" value="SULFATASE N-TERMINAL DOMAIN-CONTAINING PROTEIN"/>
    <property type="match status" value="1"/>
</dbReference>
<dbReference type="SUPFAM" id="SSF53649">
    <property type="entry name" value="Alkaline phosphatase-like"/>
    <property type="match status" value="1"/>
</dbReference>
<feature type="transmembrane region" description="Helical" evidence="1">
    <location>
        <begin position="6"/>
        <end position="29"/>
    </location>
</feature>
<evidence type="ECO:0000313" key="4">
    <source>
        <dbReference type="Proteomes" id="UP000182798"/>
    </source>
</evidence>
<feature type="domain" description="Sulfatase N-terminal" evidence="2">
    <location>
        <begin position="276"/>
        <end position="539"/>
    </location>
</feature>
<feature type="transmembrane region" description="Helical" evidence="1">
    <location>
        <begin position="123"/>
        <end position="143"/>
    </location>
</feature>
<dbReference type="Proteomes" id="UP000182798">
    <property type="component" value="Unassembled WGS sequence"/>
</dbReference>
<evidence type="ECO:0000256" key="1">
    <source>
        <dbReference type="SAM" id="Phobius"/>
    </source>
</evidence>
<dbReference type="InterPro" id="IPR052701">
    <property type="entry name" value="GAG_Ulvan_Degrading_Sulfatases"/>
</dbReference>
<dbReference type="RefSeq" id="WP_071563245.1">
    <property type="nucleotide sequence ID" value="NZ_MIQH01000025.1"/>
</dbReference>
<dbReference type="InterPro" id="IPR000917">
    <property type="entry name" value="Sulfatase_N"/>
</dbReference>
<protein>
    <recommendedName>
        <fullName evidence="2">Sulfatase N-terminal domain-containing protein</fullName>
    </recommendedName>
</protein>
<evidence type="ECO:0000259" key="2">
    <source>
        <dbReference type="Pfam" id="PF00884"/>
    </source>
</evidence>
<comment type="caution">
    <text evidence="3">The sequence shown here is derived from an EMBL/GenBank/DDBJ whole genome shotgun (WGS) entry which is preliminary data.</text>
</comment>
<organism evidence="3 4">
    <name type="scientific">Bathymodiolus thermophilus thioautotrophic gill symbiont</name>
    <dbReference type="NCBI Taxonomy" id="2360"/>
    <lineage>
        <taxon>Bacteria</taxon>
        <taxon>Pseudomonadati</taxon>
        <taxon>Pseudomonadota</taxon>
        <taxon>Gammaproteobacteria</taxon>
        <taxon>sulfur-oxidizing symbionts</taxon>
    </lineage>
</organism>
<dbReference type="Pfam" id="PF00884">
    <property type="entry name" value="Sulfatase"/>
    <property type="match status" value="1"/>
</dbReference>
<gene>
    <name evidence="3" type="ORF">BGC33_07605</name>
</gene>
<dbReference type="Gene3D" id="3.40.720.10">
    <property type="entry name" value="Alkaline Phosphatase, subunit A"/>
    <property type="match status" value="1"/>
</dbReference>